<evidence type="ECO:0000256" key="6">
    <source>
        <dbReference type="ARBA" id="ARBA00022741"/>
    </source>
</evidence>
<evidence type="ECO:0000256" key="9">
    <source>
        <dbReference type="ARBA" id="ARBA00023141"/>
    </source>
</evidence>
<comment type="cofactor">
    <cofactor evidence="11">
        <name>Mg(2+)</name>
        <dbReference type="ChEBI" id="CHEBI:18420"/>
    </cofactor>
    <text evidence="11">Binds 1 Mg(2+) ion per subunit.</text>
</comment>
<dbReference type="Pfam" id="PF01202">
    <property type="entry name" value="SKI"/>
    <property type="match status" value="1"/>
</dbReference>
<dbReference type="InterPro" id="IPR027417">
    <property type="entry name" value="P-loop_NTPase"/>
</dbReference>
<dbReference type="PANTHER" id="PTHR21087">
    <property type="entry name" value="SHIKIMATE KINASE"/>
    <property type="match status" value="1"/>
</dbReference>
<keyword evidence="4 11" id="KW-0028">Amino-acid biosynthesis</keyword>
<evidence type="ECO:0000256" key="11">
    <source>
        <dbReference type="HAMAP-Rule" id="MF_00109"/>
    </source>
</evidence>
<evidence type="ECO:0000256" key="10">
    <source>
        <dbReference type="ARBA" id="ARBA00048567"/>
    </source>
</evidence>
<feature type="binding site" evidence="11">
    <location>
        <begin position="19"/>
        <end position="24"/>
    </location>
    <ligand>
        <name>ATP</name>
        <dbReference type="ChEBI" id="CHEBI:30616"/>
    </ligand>
</feature>
<gene>
    <name evidence="11" type="primary">aroK</name>
    <name evidence="12" type="ORF">JCM31447_09580</name>
</gene>
<keyword evidence="7 11" id="KW-0418">Kinase</keyword>
<comment type="catalytic activity">
    <reaction evidence="10 11">
        <text>shikimate + ATP = 3-phosphoshikimate + ADP + H(+)</text>
        <dbReference type="Rhea" id="RHEA:13121"/>
        <dbReference type="ChEBI" id="CHEBI:15378"/>
        <dbReference type="ChEBI" id="CHEBI:30616"/>
        <dbReference type="ChEBI" id="CHEBI:36208"/>
        <dbReference type="ChEBI" id="CHEBI:145989"/>
        <dbReference type="ChEBI" id="CHEBI:456216"/>
        <dbReference type="EC" id="2.7.1.71"/>
    </reaction>
</comment>
<dbReference type="GO" id="GO:0008652">
    <property type="term" value="P:amino acid biosynthetic process"/>
    <property type="evidence" value="ECO:0007669"/>
    <property type="project" value="UniProtKB-KW"/>
</dbReference>
<comment type="subunit">
    <text evidence="11">Monomer.</text>
</comment>
<comment type="similarity">
    <text evidence="2 11">Belongs to the shikimate kinase family.</text>
</comment>
<dbReference type="Gene3D" id="3.40.50.300">
    <property type="entry name" value="P-loop containing nucleotide triphosphate hydrolases"/>
    <property type="match status" value="1"/>
</dbReference>
<evidence type="ECO:0000256" key="3">
    <source>
        <dbReference type="ARBA" id="ARBA00012154"/>
    </source>
</evidence>
<dbReference type="GO" id="GO:0000287">
    <property type="term" value="F:magnesium ion binding"/>
    <property type="evidence" value="ECO:0007669"/>
    <property type="project" value="UniProtKB-UniRule"/>
</dbReference>
<proteinExistence type="inferred from homology"/>
<dbReference type="SUPFAM" id="SSF52540">
    <property type="entry name" value="P-loop containing nucleoside triphosphate hydrolases"/>
    <property type="match status" value="1"/>
</dbReference>
<dbReference type="GO" id="GO:0005829">
    <property type="term" value="C:cytosol"/>
    <property type="evidence" value="ECO:0007669"/>
    <property type="project" value="TreeGrafter"/>
</dbReference>
<feature type="binding site" evidence="11">
    <location>
        <position position="126"/>
    </location>
    <ligand>
        <name>ATP</name>
        <dbReference type="ChEBI" id="CHEBI:30616"/>
    </ligand>
</feature>
<dbReference type="EMBL" id="AP019368">
    <property type="protein sequence ID" value="BBH52517.1"/>
    <property type="molecule type" value="Genomic_DNA"/>
</dbReference>
<dbReference type="GO" id="GO:0004765">
    <property type="term" value="F:shikimate kinase activity"/>
    <property type="evidence" value="ECO:0007669"/>
    <property type="project" value="UniProtKB-UniRule"/>
</dbReference>
<keyword evidence="8 11" id="KW-0067">ATP-binding</keyword>
<dbReference type="KEGG" id="sbf:JCM31447_09580"/>
<comment type="caution">
    <text evidence="11">Lacks conserved residue(s) required for the propagation of feature annotation.</text>
</comment>
<keyword evidence="6 11" id="KW-0547">Nucleotide-binding</keyword>
<feature type="binding site" evidence="11">
    <location>
        <position position="23"/>
    </location>
    <ligand>
        <name>Mg(2+)</name>
        <dbReference type="ChEBI" id="CHEBI:18420"/>
    </ligand>
</feature>
<dbReference type="PANTHER" id="PTHR21087:SF16">
    <property type="entry name" value="SHIKIMATE KINASE 1, CHLOROPLASTIC"/>
    <property type="match status" value="1"/>
</dbReference>
<name>A0A4V0P2A2_FLUSA</name>
<dbReference type="RefSeq" id="WP_172603777.1">
    <property type="nucleotide sequence ID" value="NZ_AP019368.1"/>
</dbReference>
<dbReference type="AlphaFoldDB" id="A0A4V0P2A2"/>
<evidence type="ECO:0000256" key="8">
    <source>
        <dbReference type="ARBA" id="ARBA00022840"/>
    </source>
</evidence>
<comment type="pathway">
    <text evidence="1 11">Metabolic intermediate biosynthesis; chorismate biosynthesis; chorismate from D-erythrose 4-phosphate and phosphoenolpyruvate: step 5/7.</text>
</comment>
<feature type="binding site" evidence="11">
    <location>
        <position position="149"/>
    </location>
    <ligand>
        <name>substrate</name>
    </ligand>
</feature>
<comment type="subcellular location">
    <subcellularLocation>
        <location evidence="11">Cytoplasm</location>
    </subcellularLocation>
</comment>
<dbReference type="PRINTS" id="PR01100">
    <property type="entry name" value="SHIKIMTKNASE"/>
</dbReference>
<evidence type="ECO:0000313" key="12">
    <source>
        <dbReference type="EMBL" id="BBH52517.1"/>
    </source>
</evidence>
<dbReference type="PROSITE" id="PS01128">
    <property type="entry name" value="SHIKIMATE_KINASE"/>
    <property type="match status" value="1"/>
</dbReference>
<evidence type="ECO:0000256" key="4">
    <source>
        <dbReference type="ARBA" id="ARBA00022605"/>
    </source>
</evidence>
<protein>
    <recommendedName>
        <fullName evidence="3 11">Shikimate kinase</fullName>
        <shortName evidence="11">SK</shortName>
        <ecNumber evidence="3 11">2.7.1.71</ecNumber>
    </recommendedName>
</protein>
<dbReference type="InterPro" id="IPR000623">
    <property type="entry name" value="Shikimate_kinase/TSH1"/>
</dbReference>
<feature type="binding site" evidence="11">
    <location>
        <position position="41"/>
    </location>
    <ligand>
        <name>substrate</name>
    </ligand>
</feature>
<accession>A0A4V0P2A2</accession>
<keyword evidence="5 11" id="KW-0808">Transferase</keyword>
<feature type="binding site" evidence="11">
    <location>
        <position position="65"/>
    </location>
    <ligand>
        <name>substrate</name>
    </ligand>
</feature>
<feature type="binding site" evidence="11">
    <location>
        <position position="87"/>
    </location>
    <ligand>
        <name>substrate</name>
    </ligand>
</feature>
<dbReference type="CDD" id="cd00464">
    <property type="entry name" value="SK"/>
    <property type="match status" value="1"/>
</dbReference>
<keyword evidence="11" id="KW-0460">Magnesium</keyword>
<dbReference type="InterPro" id="IPR031322">
    <property type="entry name" value="Shikimate/glucono_kinase"/>
</dbReference>
<dbReference type="Proteomes" id="UP000291236">
    <property type="component" value="Chromosome"/>
</dbReference>
<dbReference type="EC" id="2.7.1.71" evidence="3 11"/>
<evidence type="ECO:0000256" key="2">
    <source>
        <dbReference type="ARBA" id="ARBA00006997"/>
    </source>
</evidence>
<keyword evidence="9 11" id="KW-0057">Aromatic amino acid biosynthesis</keyword>
<keyword evidence="11" id="KW-0479">Metal-binding</keyword>
<dbReference type="GO" id="GO:0009423">
    <property type="term" value="P:chorismate biosynthetic process"/>
    <property type="evidence" value="ECO:0007669"/>
    <property type="project" value="UniProtKB-UniRule"/>
</dbReference>
<evidence type="ECO:0000256" key="7">
    <source>
        <dbReference type="ARBA" id="ARBA00022777"/>
    </source>
</evidence>
<organism evidence="12 13">
    <name type="scientific">Fluviispira sanaruensis</name>
    <dbReference type="NCBI Taxonomy" id="2493639"/>
    <lineage>
        <taxon>Bacteria</taxon>
        <taxon>Pseudomonadati</taxon>
        <taxon>Bdellovibrionota</taxon>
        <taxon>Oligoflexia</taxon>
        <taxon>Silvanigrellales</taxon>
        <taxon>Silvanigrellaceae</taxon>
        <taxon>Fluviispira</taxon>
    </lineage>
</organism>
<dbReference type="GO" id="GO:0005524">
    <property type="term" value="F:ATP binding"/>
    <property type="evidence" value="ECO:0007669"/>
    <property type="project" value="UniProtKB-UniRule"/>
</dbReference>
<comment type="function">
    <text evidence="11">Catalyzes the specific phosphorylation of the 3-hydroxyl group of shikimic acid using ATP as a cosubstrate.</text>
</comment>
<keyword evidence="13" id="KW-1185">Reference proteome</keyword>
<evidence type="ECO:0000256" key="1">
    <source>
        <dbReference type="ARBA" id="ARBA00004842"/>
    </source>
</evidence>
<dbReference type="UniPathway" id="UPA00053">
    <property type="reaction ID" value="UER00088"/>
</dbReference>
<evidence type="ECO:0000256" key="5">
    <source>
        <dbReference type="ARBA" id="ARBA00022679"/>
    </source>
</evidence>
<reference evidence="12 13" key="1">
    <citation type="submission" date="2018-12" db="EMBL/GenBank/DDBJ databases">
        <title>Rubrispira sanarue gen. nov., sp., nov., a member of the order Silvanigrellales, isolated from a brackish lake in Hamamatsu Japan.</title>
        <authorList>
            <person name="Maejima Y."/>
            <person name="Iino T."/>
            <person name="Muraguchi Y."/>
            <person name="Fukuda K."/>
            <person name="Nojiri H."/>
            <person name="Ohkuma M."/>
            <person name="Moriuchi R."/>
            <person name="Dohra H."/>
            <person name="Kimbara K."/>
            <person name="Shintani M."/>
        </authorList>
    </citation>
    <scope>NUCLEOTIDE SEQUENCE [LARGE SCALE GENOMIC DNA]</scope>
    <source>
        <strain evidence="12 13">RF1110005</strain>
    </source>
</reference>
<sequence length="218" mass="25736">MTKYWAKKFKNIVLTGMPGAGKTSFGRIYADMSDRLFLDFDAFIESTTRKSIPQLFELEGEEGFRRLEEKILHKLERRHNFVIAMGGGTLQKSENLNYARRLGLIVTLKTPLDIICQRIFAVKENRPLFMHCKTLEQVQEKVNSLWEERKESYEQADVVIETAYNSMDTLKMHLSMIERRADNREYMQDVYNIMNKKLRQSSRWVEKEEPIPEKNTDI</sequence>
<dbReference type="GO" id="GO:0009073">
    <property type="term" value="P:aromatic amino acid family biosynthetic process"/>
    <property type="evidence" value="ECO:0007669"/>
    <property type="project" value="UniProtKB-KW"/>
</dbReference>
<dbReference type="HAMAP" id="MF_00109">
    <property type="entry name" value="Shikimate_kinase"/>
    <property type="match status" value="1"/>
</dbReference>
<evidence type="ECO:0000313" key="13">
    <source>
        <dbReference type="Proteomes" id="UP000291236"/>
    </source>
</evidence>
<dbReference type="InterPro" id="IPR023000">
    <property type="entry name" value="Shikimate_kinase_CS"/>
</dbReference>
<keyword evidence="11" id="KW-0963">Cytoplasm</keyword>